<dbReference type="PANTHER" id="PTHR42966:SF1">
    <property type="entry name" value="SIALIC ACID SYNTHASE"/>
    <property type="match status" value="1"/>
</dbReference>
<dbReference type="RefSeq" id="WP_198950968.1">
    <property type="nucleotide sequence ID" value="NZ_BMKN01000001.1"/>
</dbReference>
<dbReference type="EMBL" id="BMKN01000001">
    <property type="protein sequence ID" value="GGE39588.1"/>
    <property type="molecule type" value="Genomic_DNA"/>
</dbReference>
<keyword evidence="3" id="KW-1185">Reference proteome</keyword>
<comment type="caution">
    <text evidence="2">The sequence shown here is derived from an EMBL/GenBank/DDBJ whole genome shotgun (WGS) entry which is preliminary data.</text>
</comment>
<dbReference type="PANTHER" id="PTHR42966">
    <property type="entry name" value="N-ACETYLNEURAMINATE SYNTHASE"/>
    <property type="match status" value="1"/>
</dbReference>
<name>A0A917EIC3_9RHOB</name>
<evidence type="ECO:0000259" key="1">
    <source>
        <dbReference type="PROSITE" id="PS50844"/>
    </source>
</evidence>
<dbReference type="Proteomes" id="UP000606730">
    <property type="component" value="Unassembled WGS sequence"/>
</dbReference>
<dbReference type="PROSITE" id="PS50844">
    <property type="entry name" value="AFP_LIKE"/>
    <property type="match status" value="1"/>
</dbReference>
<dbReference type="InterPro" id="IPR013974">
    <property type="entry name" value="SAF"/>
</dbReference>
<gene>
    <name evidence="2" type="primary">neuB</name>
    <name evidence="2" type="ORF">GCM10011517_04120</name>
</gene>
<proteinExistence type="predicted"/>
<dbReference type="Gene3D" id="3.20.20.70">
    <property type="entry name" value="Aldolase class I"/>
    <property type="match status" value="1"/>
</dbReference>
<dbReference type="Pfam" id="PF03102">
    <property type="entry name" value="NeuB"/>
    <property type="match status" value="1"/>
</dbReference>
<dbReference type="InterPro" id="IPR051690">
    <property type="entry name" value="PseI-like"/>
</dbReference>
<dbReference type="InterPro" id="IPR006190">
    <property type="entry name" value="SAF_AFP_Neu5Ac"/>
</dbReference>
<dbReference type="InterPro" id="IPR013785">
    <property type="entry name" value="Aldolase_TIM"/>
</dbReference>
<dbReference type="Pfam" id="PF08666">
    <property type="entry name" value="SAF"/>
    <property type="match status" value="1"/>
</dbReference>
<protein>
    <submittedName>
        <fullName evidence="2">N-acetylneuraminate synthase</fullName>
    </submittedName>
</protein>
<dbReference type="GO" id="GO:0016051">
    <property type="term" value="P:carbohydrate biosynthetic process"/>
    <property type="evidence" value="ECO:0007669"/>
    <property type="project" value="InterPro"/>
</dbReference>
<dbReference type="NCBIfam" id="TIGR03569">
    <property type="entry name" value="NeuB_NnaB"/>
    <property type="match status" value="1"/>
</dbReference>
<accession>A0A917EIC3</accession>
<dbReference type="SUPFAM" id="SSF51569">
    <property type="entry name" value="Aldolase"/>
    <property type="match status" value="1"/>
</dbReference>
<feature type="domain" description="AFP-like" evidence="1">
    <location>
        <begin position="299"/>
        <end position="357"/>
    </location>
</feature>
<sequence>MTIEHSPKTAMALIADPKRCFIIAEIGVNHNGSMEQAKKMIDAASGSGADAVKFQLFRTEKLVTSKAEKANYQKETTGYDDNTQWAMLKSLELTEDQHKELQDYCRSKDIIYLCTPYDEGSARFLAENLSVEAIKVASTDATNIPFLEYLATLGRPVILSVGMCTMEDVETAVEALSPLALANKLSVFQCTSEYPAPVEEVNLRVIQTFANAFDCPVGFSDHTKGSDVAAWAVAHGAMLLEKHFTLDKKLPGPDHRASIEPQEFSELVRKVRAVELALGRGEKTVTASEGPNRENMQKSIYFAQSLQAGHLLKREDLICKRPAKGLAPRYLAELIGCKLSQEVKQDMLVSLSHLTKPEEME</sequence>
<evidence type="ECO:0000313" key="3">
    <source>
        <dbReference type="Proteomes" id="UP000606730"/>
    </source>
</evidence>
<dbReference type="SUPFAM" id="SSF51269">
    <property type="entry name" value="AFP III-like domain"/>
    <property type="match status" value="1"/>
</dbReference>
<dbReference type="InterPro" id="IPR020007">
    <property type="entry name" value="NeuB/NeuA"/>
</dbReference>
<organism evidence="2 3">
    <name type="scientific">Actibacterium pelagium</name>
    <dbReference type="NCBI Taxonomy" id="2029103"/>
    <lineage>
        <taxon>Bacteria</taxon>
        <taxon>Pseudomonadati</taxon>
        <taxon>Pseudomonadota</taxon>
        <taxon>Alphaproteobacteria</taxon>
        <taxon>Rhodobacterales</taxon>
        <taxon>Roseobacteraceae</taxon>
        <taxon>Actibacterium</taxon>
    </lineage>
</organism>
<dbReference type="InterPro" id="IPR036732">
    <property type="entry name" value="AFP_Neu5c_C_sf"/>
</dbReference>
<evidence type="ECO:0000313" key="2">
    <source>
        <dbReference type="EMBL" id="GGE39588.1"/>
    </source>
</evidence>
<dbReference type="InterPro" id="IPR013132">
    <property type="entry name" value="PseI/NeuA/B-like_N"/>
</dbReference>
<dbReference type="AlphaFoldDB" id="A0A917EIC3"/>
<reference evidence="2" key="1">
    <citation type="journal article" date="2014" name="Int. J. Syst. Evol. Microbiol.">
        <title>Complete genome sequence of Corynebacterium casei LMG S-19264T (=DSM 44701T), isolated from a smear-ripened cheese.</title>
        <authorList>
            <consortium name="US DOE Joint Genome Institute (JGI-PGF)"/>
            <person name="Walter F."/>
            <person name="Albersmeier A."/>
            <person name="Kalinowski J."/>
            <person name="Ruckert C."/>
        </authorList>
    </citation>
    <scope>NUCLEOTIDE SEQUENCE</scope>
    <source>
        <strain evidence="2">CGMCC 1.16012</strain>
    </source>
</reference>
<dbReference type="InterPro" id="IPR057736">
    <property type="entry name" value="SAF_PseI/NeuA/NeuB"/>
</dbReference>
<dbReference type="CDD" id="cd11615">
    <property type="entry name" value="SAF_NeuB_like"/>
    <property type="match status" value="1"/>
</dbReference>
<reference evidence="2" key="2">
    <citation type="submission" date="2020-09" db="EMBL/GenBank/DDBJ databases">
        <authorList>
            <person name="Sun Q."/>
            <person name="Zhou Y."/>
        </authorList>
    </citation>
    <scope>NUCLEOTIDE SEQUENCE</scope>
    <source>
        <strain evidence="2">CGMCC 1.16012</strain>
    </source>
</reference>
<dbReference type="Gene3D" id="3.90.1210.10">
    <property type="entry name" value="Antifreeze-like/N-acetylneuraminic acid synthase C-terminal domain"/>
    <property type="match status" value="1"/>
</dbReference>
<dbReference type="GO" id="GO:0047444">
    <property type="term" value="F:N-acylneuraminate-9-phosphate synthase activity"/>
    <property type="evidence" value="ECO:0007669"/>
    <property type="project" value="TreeGrafter"/>
</dbReference>